<sequence>MPTASLKVTSVELVKRYLDRLGRDDIVLAAAQVEEAKVVYSANTTFYPGQRLHHAVFGEGEVAAVEGNASDPVIDVRFDQAGRRRLIARRAPIELLEGSQSALHS</sequence>
<dbReference type="Pfam" id="PF21196">
    <property type="entry name" value="PcrA_UvrD_tudor"/>
    <property type="match status" value="1"/>
</dbReference>
<dbReference type="EMBL" id="AP019514">
    <property type="protein sequence ID" value="BBI61248.1"/>
    <property type="molecule type" value="Genomic_DNA"/>
</dbReference>
<organism evidence="1 2">
    <name type="scientific">Vreelandella sulfidaeris</name>
    <dbReference type="NCBI Taxonomy" id="115553"/>
    <lineage>
        <taxon>Bacteria</taxon>
        <taxon>Pseudomonadati</taxon>
        <taxon>Pseudomonadota</taxon>
        <taxon>Gammaproteobacteria</taxon>
        <taxon>Oceanospirillales</taxon>
        <taxon>Halomonadaceae</taxon>
        <taxon>Vreelandella</taxon>
    </lineage>
</organism>
<gene>
    <name evidence="1" type="ORF">HSBAA_25540</name>
</gene>
<evidence type="ECO:0000313" key="2">
    <source>
        <dbReference type="Proteomes" id="UP000320231"/>
    </source>
</evidence>
<name>A0A455UAD8_9GAMM</name>
<evidence type="ECO:0000313" key="1">
    <source>
        <dbReference type="EMBL" id="BBI61248.1"/>
    </source>
</evidence>
<dbReference type="Proteomes" id="UP000320231">
    <property type="component" value="Chromosome"/>
</dbReference>
<dbReference type="AlphaFoldDB" id="A0A455UAD8"/>
<reference evidence="1 2" key="1">
    <citation type="journal article" date="2019" name="Microbiol. Resour. Announc.">
        <title>Complete Genome Sequence of Halomonas sulfidaeris Strain Esulfide1 Isolated from a Metal Sulfide Rock at a Depth of 2,200 Meters, Obtained Using Nanopore Sequencing.</title>
        <authorList>
            <person name="Saito M."/>
            <person name="Nishigata A."/>
            <person name="Galipon J."/>
            <person name="Arakawa K."/>
        </authorList>
    </citation>
    <scope>NUCLEOTIDE SEQUENCE [LARGE SCALE GENOMIC DNA]</scope>
    <source>
        <strain evidence="1 2">ATCC BAA-803</strain>
    </source>
</reference>
<accession>A0A455UAD8</accession>
<protein>
    <submittedName>
        <fullName evidence="1">Uncharacterized protein</fullName>
    </submittedName>
</protein>
<dbReference type="KEGG" id="hsr:HSBAA_25540"/>
<proteinExistence type="predicted"/>